<dbReference type="InterPro" id="IPR016181">
    <property type="entry name" value="Acyl_CoA_acyltransferase"/>
</dbReference>
<organism evidence="2 3">
    <name type="scientific">Zalerion maritima</name>
    <dbReference type="NCBI Taxonomy" id="339359"/>
    <lineage>
        <taxon>Eukaryota</taxon>
        <taxon>Fungi</taxon>
        <taxon>Dikarya</taxon>
        <taxon>Ascomycota</taxon>
        <taxon>Pezizomycotina</taxon>
        <taxon>Sordariomycetes</taxon>
        <taxon>Lulworthiomycetidae</taxon>
        <taxon>Lulworthiales</taxon>
        <taxon>Lulworthiaceae</taxon>
        <taxon>Zalerion</taxon>
    </lineage>
</organism>
<dbReference type="PANTHER" id="PTHR42791:SF14">
    <property type="entry name" value="N-ACETYLTRANSFERASE DOMAIN-CONTAINING PROTEIN"/>
    <property type="match status" value="1"/>
</dbReference>
<evidence type="ECO:0000259" key="1">
    <source>
        <dbReference type="Pfam" id="PF13673"/>
    </source>
</evidence>
<protein>
    <submittedName>
        <fullName evidence="2">GNAT family acetyltransferase</fullName>
    </submittedName>
</protein>
<reference evidence="2" key="1">
    <citation type="submission" date="2022-07" db="EMBL/GenBank/DDBJ databases">
        <title>Draft genome sequence of Zalerion maritima ATCC 34329, a (micro)plastics degrading marine fungus.</title>
        <authorList>
            <person name="Paco A."/>
            <person name="Goncalves M.F.M."/>
            <person name="Rocha-Santos T.A.P."/>
            <person name="Alves A."/>
        </authorList>
    </citation>
    <scope>NUCLEOTIDE SEQUENCE</scope>
    <source>
        <strain evidence="2">ATCC 34329</strain>
    </source>
</reference>
<dbReference type="Gene3D" id="3.40.630.30">
    <property type="match status" value="1"/>
</dbReference>
<dbReference type="GO" id="GO:0016747">
    <property type="term" value="F:acyltransferase activity, transferring groups other than amino-acyl groups"/>
    <property type="evidence" value="ECO:0007669"/>
    <property type="project" value="InterPro"/>
</dbReference>
<feature type="domain" description="N-acetyltransferase" evidence="1">
    <location>
        <begin position="15"/>
        <end position="85"/>
    </location>
</feature>
<accession>A0AAD5S0D6</accession>
<name>A0AAD5S0D6_9PEZI</name>
<dbReference type="Proteomes" id="UP001201980">
    <property type="component" value="Unassembled WGS sequence"/>
</dbReference>
<sequence>MMSSLVFDLDSEVIVLEIMFVDPFSRKIGVGSKMVEGLLEKADHLGIPTYLNATSGESEFFKKFDFKPISEWTSEGDHPMFPMKRDPHKPKHVKTPGRPVEDPYILYHSEKKTPSAEPIPYYFPLKQPVDELIKGKAKYVTRKIAKKAHTTNLKHNAPWTR</sequence>
<keyword evidence="3" id="KW-1185">Reference proteome</keyword>
<dbReference type="AlphaFoldDB" id="A0AAD5S0D6"/>
<dbReference type="SUPFAM" id="SSF55729">
    <property type="entry name" value="Acyl-CoA N-acyltransferases (Nat)"/>
    <property type="match status" value="1"/>
</dbReference>
<dbReference type="Pfam" id="PF13673">
    <property type="entry name" value="Acetyltransf_10"/>
    <property type="match status" value="1"/>
</dbReference>
<dbReference type="PANTHER" id="PTHR42791">
    <property type="entry name" value="GNAT FAMILY ACETYLTRANSFERASE"/>
    <property type="match status" value="1"/>
</dbReference>
<dbReference type="InterPro" id="IPR000182">
    <property type="entry name" value="GNAT_dom"/>
</dbReference>
<gene>
    <name evidence="2" type="ORF">MKZ38_010569</name>
</gene>
<dbReference type="EMBL" id="JAKWBI020000094">
    <property type="protein sequence ID" value="KAJ2902985.1"/>
    <property type="molecule type" value="Genomic_DNA"/>
</dbReference>
<proteinExistence type="predicted"/>
<evidence type="ECO:0000313" key="3">
    <source>
        <dbReference type="Proteomes" id="UP001201980"/>
    </source>
</evidence>
<evidence type="ECO:0000313" key="2">
    <source>
        <dbReference type="EMBL" id="KAJ2902985.1"/>
    </source>
</evidence>
<comment type="caution">
    <text evidence="2">The sequence shown here is derived from an EMBL/GenBank/DDBJ whole genome shotgun (WGS) entry which is preliminary data.</text>
</comment>
<dbReference type="InterPro" id="IPR052523">
    <property type="entry name" value="Trichothecene_AcTrans"/>
</dbReference>